<dbReference type="SMART" id="SM00248">
    <property type="entry name" value="ANK"/>
    <property type="match status" value="2"/>
</dbReference>
<dbReference type="Pfam" id="PF13637">
    <property type="entry name" value="Ank_4"/>
    <property type="match status" value="1"/>
</dbReference>
<proteinExistence type="predicted"/>
<organism evidence="2 3">
    <name type="scientific">Neoarthrinium moseri</name>
    <dbReference type="NCBI Taxonomy" id="1658444"/>
    <lineage>
        <taxon>Eukaryota</taxon>
        <taxon>Fungi</taxon>
        <taxon>Dikarya</taxon>
        <taxon>Ascomycota</taxon>
        <taxon>Pezizomycotina</taxon>
        <taxon>Sordariomycetes</taxon>
        <taxon>Xylariomycetidae</taxon>
        <taxon>Amphisphaeriales</taxon>
        <taxon>Apiosporaceae</taxon>
        <taxon>Neoarthrinium</taxon>
    </lineage>
</organism>
<evidence type="ECO:0000256" key="1">
    <source>
        <dbReference type="PROSITE-ProRule" id="PRU00023"/>
    </source>
</evidence>
<dbReference type="EMBL" id="JAFIMR010000010">
    <property type="protein sequence ID" value="KAI1873598.1"/>
    <property type="molecule type" value="Genomic_DNA"/>
</dbReference>
<evidence type="ECO:0000313" key="3">
    <source>
        <dbReference type="Proteomes" id="UP000829685"/>
    </source>
</evidence>
<dbReference type="AlphaFoldDB" id="A0A9P9WPR4"/>
<dbReference type="PROSITE" id="PS50088">
    <property type="entry name" value="ANK_REPEAT"/>
    <property type="match status" value="1"/>
</dbReference>
<keyword evidence="3" id="KW-1185">Reference proteome</keyword>
<keyword evidence="1" id="KW-0040">ANK repeat</keyword>
<dbReference type="SUPFAM" id="SSF48452">
    <property type="entry name" value="TPR-like"/>
    <property type="match status" value="1"/>
</dbReference>
<dbReference type="SUPFAM" id="SSF48403">
    <property type="entry name" value="Ankyrin repeat"/>
    <property type="match status" value="1"/>
</dbReference>
<dbReference type="InterPro" id="IPR011990">
    <property type="entry name" value="TPR-like_helical_dom_sf"/>
</dbReference>
<reference evidence="2" key="1">
    <citation type="submission" date="2021-03" db="EMBL/GenBank/DDBJ databases">
        <title>Revisited historic fungal species revealed as producer of novel bioactive compounds through whole genome sequencing and comparative genomics.</title>
        <authorList>
            <person name="Vignolle G.A."/>
            <person name="Hochenegger N."/>
            <person name="Mach R.L."/>
            <person name="Mach-Aigner A.R."/>
            <person name="Javad Rahimi M."/>
            <person name="Salim K.A."/>
            <person name="Chan C.M."/>
            <person name="Lim L.B.L."/>
            <person name="Cai F."/>
            <person name="Druzhinina I.S."/>
            <person name="U'Ren J.M."/>
            <person name="Derntl C."/>
        </authorList>
    </citation>
    <scope>NUCLEOTIDE SEQUENCE</scope>
    <source>
        <strain evidence="2">TUCIM 5799</strain>
    </source>
</reference>
<dbReference type="Gene3D" id="1.25.40.20">
    <property type="entry name" value="Ankyrin repeat-containing domain"/>
    <property type="match status" value="1"/>
</dbReference>
<evidence type="ECO:0000313" key="2">
    <source>
        <dbReference type="EMBL" id="KAI1873598.1"/>
    </source>
</evidence>
<dbReference type="InterPro" id="IPR002110">
    <property type="entry name" value="Ankyrin_rpt"/>
</dbReference>
<name>A0A9P9WPR4_9PEZI</name>
<dbReference type="Gene3D" id="1.25.40.10">
    <property type="entry name" value="Tetratricopeptide repeat domain"/>
    <property type="match status" value="1"/>
</dbReference>
<accession>A0A9P9WPR4</accession>
<sequence length="964" mass="109034">MSTAGPWQSLPYRTAKAGWSEDVGGSHSPERGRPLEHGEFLVRCATLLMVLDGVAVATKTEAAAVEPLQQWFLAHDTSASIGGDEGPALPLKVWQKDIGDRFRQEYEWHVLASLSLAVAFLHDKTRQKNEASQEVSKEELDDVWQIVRDCLVFSPERQLFTASRSAQGFLSVPLCSLQKEGNIDLLYRLHIWLPDGKRGNPDFAIHSHQCFAQSWILAGQGKDNTYDVTPEEIPGEATHAEFALVWSDVNGSNVGKSYKTHQKFSRIENTRKLVCTKVKSSSTHTAGMSYTIPEAAYHTTTVSPKGMHATLFVFDSRRGFKQDAGILGPKYEEFSSQSRDPDTAIPSMLARKIDVVRKWERLIRRGRMLAEGSDLDGALSAFDEALKEVEAYDYFPNAPQYKHQTQGDRAKIYLRFGKYKDAENILRSTVQEMAPSVERVELEGELALLYGGMKQLDDYKQACKDAYDTARRLNVDHLMCRTVGALGLVNYLLYLRDRNESILELAIFQLQERVYLALKLKEQASKLLDPVTKNSEVKSALTRASIGYGRLSLCYEARQDVPNATAASLDSLKMAIESGSASVIAMSRYFYGRALLQANQSGDALRQFNPPKTCTPAMALCMEPSDENREYLKQIVEAGADMDLVDEQGYTALDYAVYNGNLEMVTLLLEALRRNFGSADFVQARVDRLHHEAKVRRGYREIFQEKLRPILLEAQSRGGGVARTVSGLRRTYANALGAQDRSSLFDKLRYVKYTDFVALGRLPHSEDVEIIQEYDADVAQGVTQDQRDDDFVIFISYRWIYMDVIRMIQSPDNPADNRQYLRMIRAVNEFLLQNPSISRDRVGIWIDSACINQKNPGPGVSALPILLAQCDVVISLVDRDYYNRAWCCIEVAMVQQLSRSYKLHHWYEHKDSTEGQNGEKLERGPIDKIINMTEKQLTYESDRPKVLFLERQSRLLGRDVDLQY</sequence>
<protein>
    <submittedName>
        <fullName evidence="2">Uncharacterized protein</fullName>
    </submittedName>
</protein>
<dbReference type="PROSITE" id="PS50297">
    <property type="entry name" value="ANK_REP_REGION"/>
    <property type="match status" value="1"/>
</dbReference>
<comment type="caution">
    <text evidence="2">The sequence shown here is derived from an EMBL/GenBank/DDBJ whole genome shotgun (WGS) entry which is preliminary data.</text>
</comment>
<feature type="repeat" description="ANK" evidence="1">
    <location>
        <begin position="648"/>
        <end position="670"/>
    </location>
</feature>
<dbReference type="InterPro" id="IPR036770">
    <property type="entry name" value="Ankyrin_rpt-contain_sf"/>
</dbReference>
<dbReference type="Proteomes" id="UP000829685">
    <property type="component" value="Unassembled WGS sequence"/>
</dbReference>
<gene>
    <name evidence="2" type="ORF">JX265_005220</name>
</gene>